<sequence length="103" mass="13209">MVQIIFYFKLFIIIFDRNNLFFINEQCTLSYFKIYNDKMQQQQFCECKRNFIFKNFYLISKYDFNNPLFYCFLSKKFNYNYEAFQNWGICNFQLWNFYFLYFY</sequence>
<dbReference type="Proteomes" id="UP000008983">
    <property type="component" value="Unassembled WGS sequence"/>
</dbReference>
<dbReference type="EMBL" id="GL984375">
    <property type="protein sequence ID" value="EGR27283.1"/>
    <property type="molecule type" value="Genomic_DNA"/>
</dbReference>
<name>G0R5G1_ICHMU</name>
<evidence type="ECO:0000313" key="2">
    <source>
        <dbReference type="Proteomes" id="UP000008983"/>
    </source>
</evidence>
<reference evidence="1 2" key="1">
    <citation type="submission" date="2011-07" db="EMBL/GenBank/DDBJ databases">
        <authorList>
            <person name="Coyne R."/>
            <person name="Brami D."/>
            <person name="Johnson J."/>
            <person name="Hostetler J."/>
            <person name="Hannick L."/>
            <person name="Clark T."/>
            <person name="Cassidy-Hanley D."/>
            <person name="Inman J."/>
        </authorList>
    </citation>
    <scope>NUCLEOTIDE SEQUENCE [LARGE SCALE GENOMIC DNA]</scope>
    <source>
        <strain evidence="1 2">G5</strain>
    </source>
</reference>
<dbReference type="GeneID" id="14903357"/>
<organism evidence="1 2">
    <name type="scientific">Ichthyophthirius multifiliis</name>
    <name type="common">White spot disease agent</name>
    <name type="synonym">Ich</name>
    <dbReference type="NCBI Taxonomy" id="5932"/>
    <lineage>
        <taxon>Eukaryota</taxon>
        <taxon>Sar</taxon>
        <taxon>Alveolata</taxon>
        <taxon>Ciliophora</taxon>
        <taxon>Intramacronucleata</taxon>
        <taxon>Oligohymenophorea</taxon>
        <taxon>Hymenostomatida</taxon>
        <taxon>Ophryoglenina</taxon>
        <taxon>Ichthyophthirius</taxon>
    </lineage>
</organism>
<evidence type="ECO:0000313" key="1">
    <source>
        <dbReference type="EMBL" id="EGR27283.1"/>
    </source>
</evidence>
<dbReference type="RefSeq" id="XP_004024167.1">
    <property type="nucleotide sequence ID" value="XM_004024118.1"/>
</dbReference>
<dbReference type="InParanoid" id="G0R5G1"/>
<protein>
    <submittedName>
        <fullName evidence="1">Uncharacterized protein</fullName>
    </submittedName>
</protein>
<accession>G0R5G1</accession>
<keyword evidence="2" id="KW-1185">Reference proteome</keyword>
<proteinExistence type="predicted"/>
<gene>
    <name evidence="1" type="ORF">IMG5_198750</name>
</gene>
<dbReference type="AlphaFoldDB" id="G0R5G1"/>